<reference evidence="2 4" key="1">
    <citation type="journal article" date="2014" name="Genome Announc.">
        <title>Draft Genome Sequence of Bacillus alcalophilus AV1934, a Classic Alkaliphile Isolated from Human Feces in 1934.</title>
        <authorList>
            <person name="Attie O."/>
            <person name="Jayaprakash A."/>
            <person name="Shah H."/>
            <person name="Paulsen I.T."/>
            <person name="Morino M."/>
            <person name="Takahashi Y."/>
            <person name="Narumi I."/>
            <person name="Sachidanandam R."/>
            <person name="Satoh K."/>
            <person name="Ito M."/>
            <person name="Krulwich T.A."/>
        </authorList>
    </citation>
    <scope>NUCLEOTIDE SEQUENCE [LARGE SCALE GENOMIC DNA]</scope>
    <source>
        <strain evidence="2 4">AV1934</strain>
    </source>
</reference>
<evidence type="ECO:0000313" key="4">
    <source>
        <dbReference type="Proteomes" id="UP000002754"/>
    </source>
</evidence>
<organism evidence="2 4">
    <name type="scientific">Alkalihalobacillus alcalophilus ATCC 27647 = CGMCC 1.3604</name>
    <dbReference type="NCBI Taxonomy" id="1218173"/>
    <lineage>
        <taxon>Bacteria</taxon>
        <taxon>Bacillati</taxon>
        <taxon>Bacillota</taxon>
        <taxon>Bacilli</taxon>
        <taxon>Bacillales</taxon>
        <taxon>Bacillaceae</taxon>
        <taxon>Alkalihalobacillus</taxon>
    </lineage>
</organism>
<dbReference type="eggNOG" id="COG1479">
    <property type="taxonomic scope" value="Bacteria"/>
</dbReference>
<evidence type="ECO:0000259" key="1">
    <source>
        <dbReference type="Pfam" id="PF03235"/>
    </source>
</evidence>
<sequence length="391" mass="45575">MSQLEDNWDNLDGQIESDVEDLNEEFNDSEEKPFDADRIRVDVKPISVHQMCQMIDADGGQINLNPEFQRRKVWKERKRKSLLIESLMLRIPIPVFYVYEDEDSVWHVVDGLQRMSTIYDFVKGNFSLTGLEYLKGSNSKYFEQLDQKYKNRINTTTLTINVIDSLTPSQVKFDIFRRINTGGVPLNAQEIRNSTANKETRKFFKELVQLESFQNATNSMNDLRMQGQELALRFIAFYRNYNLKTGEVIYKKGMDTYLDNAHDWLNKSSENELRQLIDVFNNAMNNSDLLFGKFAFRRITLDDLNPEIDTKLNPINKSLFTCVSVILHNIPNKELRKLKIGDGMLVRLAKELLRNKDFDESLSKGTGDPSRIKIQFQTVQKIINEVIRDVK</sequence>
<evidence type="ECO:0000313" key="2">
    <source>
        <dbReference type="EMBL" id="KGA97506.1"/>
    </source>
</evidence>
<keyword evidence="4" id="KW-1185">Reference proteome</keyword>
<evidence type="ECO:0000313" key="3">
    <source>
        <dbReference type="EMBL" id="THG91770.1"/>
    </source>
</evidence>
<dbReference type="EMBL" id="ALPT02000027">
    <property type="protein sequence ID" value="KGA97506.1"/>
    <property type="molecule type" value="Genomic_DNA"/>
</dbReference>
<dbReference type="PANTHER" id="PTHR39639:SF1">
    <property type="entry name" value="DUF262 DOMAIN-CONTAINING PROTEIN"/>
    <property type="match status" value="1"/>
</dbReference>
<dbReference type="Proteomes" id="UP000002754">
    <property type="component" value="Unassembled WGS sequence"/>
</dbReference>
<dbReference type="PANTHER" id="PTHR39639">
    <property type="entry name" value="CHROMOSOME 16, WHOLE GENOME SHOTGUN SEQUENCE"/>
    <property type="match status" value="1"/>
</dbReference>
<evidence type="ECO:0000313" key="5">
    <source>
        <dbReference type="Proteomes" id="UP000297014"/>
    </source>
</evidence>
<dbReference type="AlphaFoldDB" id="A0A094WKW8"/>
<protein>
    <recommendedName>
        <fullName evidence="1">GmrSD restriction endonucleases N-terminal domain-containing protein</fullName>
    </recommendedName>
</protein>
<dbReference type="Pfam" id="PF03235">
    <property type="entry name" value="GmrSD_N"/>
    <property type="match status" value="1"/>
</dbReference>
<proteinExistence type="predicted"/>
<gene>
    <name evidence="3" type="ORF">AJ85_01935</name>
    <name evidence="2" type="ORF">BALCAV_0209620</name>
</gene>
<dbReference type="InterPro" id="IPR004919">
    <property type="entry name" value="GmrSD_N"/>
</dbReference>
<dbReference type="OrthoDB" id="9770340at2"/>
<feature type="domain" description="GmrSD restriction endonucleases N-terminal" evidence="1">
    <location>
        <begin position="63"/>
        <end position="194"/>
    </location>
</feature>
<dbReference type="EMBL" id="JALP01000048">
    <property type="protein sequence ID" value="THG91770.1"/>
    <property type="molecule type" value="Genomic_DNA"/>
</dbReference>
<dbReference type="RefSeq" id="WP_003321010.1">
    <property type="nucleotide sequence ID" value="NZ_ALPT02000027.1"/>
</dbReference>
<comment type="caution">
    <text evidence="2">The sequence shown here is derived from an EMBL/GenBank/DDBJ whole genome shotgun (WGS) entry which is preliminary data.</text>
</comment>
<dbReference type="STRING" id="1218173.BALCAV_0209620"/>
<reference evidence="3 5" key="2">
    <citation type="submission" date="2014-01" db="EMBL/GenBank/DDBJ databases">
        <title>Draft genome sequencing of Bacillus alcalophilus CGMCC 1.3604.</title>
        <authorList>
            <person name="Yang J."/>
            <person name="Diao L."/>
            <person name="Yang S."/>
        </authorList>
    </citation>
    <scope>NUCLEOTIDE SEQUENCE [LARGE SCALE GENOMIC DNA]</scope>
    <source>
        <strain evidence="3 5">CGMCC 1.3604</strain>
    </source>
</reference>
<accession>A0A094WKW8</accession>
<dbReference type="Proteomes" id="UP000297014">
    <property type="component" value="Unassembled WGS sequence"/>
</dbReference>
<name>A0A094WKW8_ALKAL</name>